<organism evidence="1 2">
    <name type="scientific">Hafnia alvei ATCC 51873</name>
    <dbReference type="NCBI Taxonomy" id="1002364"/>
    <lineage>
        <taxon>Bacteria</taxon>
        <taxon>Pseudomonadati</taxon>
        <taxon>Pseudomonadota</taxon>
        <taxon>Gammaproteobacteria</taxon>
        <taxon>Enterobacterales</taxon>
        <taxon>Hafniaceae</taxon>
        <taxon>Hafnia</taxon>
    </lineage>
</organism>
<reference evidence="1 2" key="1">
    <citation type="submission" date="2011-08" db="EMBL/GenBank/DDBJ databases">
        <authorList>
            <person name="Weinstock G."/>
            <person name="Sodergren E."/>
            <person name="Clifton S."/>
            <person name="Fulton L."/>
            <person name="Fulton B."/>
            <person name="Courtney L."/>
            <person name="Fronick C."/>
            <person name="Harrison M."/>
            <person name="Strong C."/>
            <person name="Farmer C."/>
            <person name="Delahaunty K."/>
            <person name="Markovic C."/>
            <person name="Hall O."/>
            <person name="Minx P."/>
            <person name="Tomlinson C."/>
            <person name="Mitreva M."/>
            <person name="Hou S."/>
            <person name="Chen J."/>
            <person name="Wollam A."/>
            <person name="Pepin K.H."/>
            <person name="Johnson M."/>
            <person name="Bhonagiri V."/>
            <person name="Zhang X."/>
            <person name="Suruliraj S."/>
            <person name="Warren W."/>
            <person name="Chinwalla A."/>
            <person name="Mardis E.R."/>
            <person name="Wilson R.K."/>
        </authorList>
    </citation>
    <scope>NUCLEOTIDE SEQUENCE [LARGE SCALE GENOMIC DNA]</scope>
    <source>
        <strain evidence="1 2">ATCC 51873</strain>
    </source>
</reference>
<accession>G9Y597</accession>
<gene>
    <name evidence="1" type="ORF">HMPREF0454_01724</name>
</gene>
<name>G9Y597_HAFAL</name>
<evidence type="ECO:0000313" key="1">
    <source>
        <dbReference type="EMBL" id="EHM43742.1"/>
    </source>
</evidence>
<dbReference type="Proteomes" id="UP000005959">
    <property type="component" value="Unassembled WGS sequence"/>
</dbReference>
<dbReference type="AlphaFoldDB" id="G9Y597"/>
<dbReference type="EMBL" id="AGCI01000037">
    <property type="protein sequence ID" value="EHM43742.1"/>
    <property type="molecule type" value="Genomic_DNA"/>
</dbReference>
<protein>
    <submittedName>
        <fullName evidence="1">Uncharacterized protein</fullName>
    </submittedName>
</protein>
<dbReference type="HOGENOM" id="CLU_3136264_0_0_6"/>
<proteinExistence type="predicted"/>
<comment type="caution">
    <text evidence="1">The sequence shown here is derived from an EMBL/GenBank/DDBJ whole genome shotgun (WGS) entry which is preliminary data.</text>
</comment>
<sequence>MIVGNTVIFVGSVYLIRSQHCTRNTTKLAIKSKITPVKRIGLLGETLFP</sequence>
<evidence type="ECO:0000313" key="2">
    <source>
        <dbReference type="Proteomes" id="UP000005959"/>
    </source>
</evidence>